<keyword evidence="2" id="KW-0472">Membrane</keyword>
<feature type="domain" description="Mammalian cell entry C-terminal" evidence="4">
    <location>
        <begin position="117"/>
        <end position="285"/>
    </location>
</feature>
<evidence type="ECO:0000259" key="4">
    <source>
        <dbReference type="Pfam" id="PF11887"/>
    </source>
</evidence>
<reference evidence="5 8" key="2">
    <citation type="journal article" date="2019" name="Emerg. Microbes Infect.">
        <title>Comprehensive subspecies identification of 175 nontuberculous mycobacteria species based on 7547 genomic profiles.</title>
        <authorList>
            <person name="Matsumoto Y."/>
            <person name="Kinjo T."/>
            <person name="Motooka D."/>
            <person name="Nabeya D."/>
            <person name="Jung N."/>
            <person name="Uechi K."/>
            <person name="Horii T."/>
            <person name="Iida T."/>
            <person name="Fujita J."/>
            <person name="Nakamura S."/>
        </authorList>
    </citation>
    <scope>NUCLEOTIDE SEQUENCE [LARGE SCALE GENOMIC DNA]</scope>
    <source>
        <strain evidence="5 8">JCM 12405</strain>
    </source>
</reference>
<dbReference type="InterPro" id="IPR003399">
    <property type="entry name" value="Mce/MlaD"/>
</dbReference>
<keyword evidence="7" id="KW-1185">Reference proteome</keyword>
<feature type="compositionally biased region" description="Pro residues" evidence="1">
    <location>
        <begin position="448"/>
        <end position="464"/>
    </location>
</feature>
<dbReference type="STRING" id="126673.AWC01_10205"/>
<evidence type="ECO:0000313" key="5">
    <source>
        <dbReference type="EMBL" id="BBZ09773.1"/>
    </source>
</evidence>
<evidence type="ECO:0000256" key="1">
    <source>
        <dbReference type="SAM" id="MobiDB-lite"/>
    </source>
</evidence>
<evidence type="ECO:0000313" key="6">
    <source>
        <dbReference type="EMBL" id="ORV40905.1"/>
    </source>
</evidence>
<evidence type="ECO:0000259" key="3">
    <source>
        <dbReference type="Pfam" id="PF02470"/>
    </source>
</evidence>
<keyword evidence="2" id="KW-1133">Transmembrane helix</keyword>
<name>A0A1X1T8T0_9MYCO</name>
<dbReference type="PANTHER" id="PTHR33371:SF18">
    <property type="entry name" value="MCE-FAMILY PROTEIN MCE3C"/>
    <property type="match status" value="1"/>
</dbReference>
<evidence type="ECO:0000256" key="2">
    <source>
        <dbReference type="SAM" id="Phobius"/>
    </source>
</evidence>
<dbReference type="EMBL" id="AP022605">
    <property type="protein sequence ID" value="BBZ09773.1"/>
    <property type="molecule type" value="Genomic_DNA"/>
</dbReference>
<feature type="region of interest" description="Disordered" evidence="1">
    <location>
        <begin position="417"/>
        <end position="527"/>
    </location>
</feature>
<dbReference type="KEGG" id="mdr:MDOR_39420"/>
<protein>
    <submittedName>
        <fullName evidence="6">Mammalian cell entry protein</fullName>
    </submittedName>
</protein>
<proteinExistence type="predicted"/>
<dbReference type="Pfam" id="PF02470">
    <property type="entry name" value="MlaD"/>
    <property type="match status" value="1"/>
</dbReference>
<organism evidence="6 7">
    <name type="scientific">Mycolicibacterium doricum</name>
    <dbReference type="NCBI Taxonomy" id="126673"/>
    <lineage>
        <taxon>Bacteria</taxon>
        <taxon>Bacillati</taxon>
        <taxon>Actinomycetota</taxon>
        <taxon>Actinomycetes</taxon>
        <taxon>Mycobacteriales</taxon>
        <taxon>Mycobacteriaceae</taxon>
        <taxon>Mycolicibacterium</taxon>
    </lineage>
</organism>
<dbReference type="GO" id="GO:0005576">
    <property type="term" value="C:extracellular region"/>
    <property type="evidence" value="ECO:0007669"/>
    <property type="project" value="TreeGrafter"/>
</dbReference>
<keyword evidence="2" id="KW-0812">Transmembrane</keyword>
<evidence type="ECO:0000313" key="7">
    <source>
        <dbReference type="Proteomes" id="UP000193564"/>
    </source>
</evidence>
<feature type="compositionally biased region" description="Pro residues" evidence="1">
    <location>
        <begin position="487"/>
        <end position="502"/>
    </location>
</feature>
<accession>A0A1X1T8T0</accession>
<dbReference type="Proteomes" id="UP000467201">
    <property type="component" value="Chromosome"/>
</dbReference>
<dbReference type="AlphaFoldDB" id="A0A1X1T8T0"/>
<dbReference type="RefSeq" id="WP_085190725.1">
    <property type="nucleotide sequence ID" value="NZ_AP022605.1"/>
</dbReference>
<dbReference type="OrthoDB" id="5241191at2"/>
<feature type="region of interest" description="Disordered" evidence="1">
    <location>
        <begin position="346"/>
        <end position="396"/>
    </location>
</feature>
<dbReference type="InterPro" id="IPR024516">
    <property type="entry name" value="Mce_C"/>
</dbReference>
<dbReference type="PRINTS" id="PR01782">
    <property type="entry name" value="MCEVIRFACTOR"/>
</dbReference>
<evidence type="ECO:0000313" key="8">
    <source>
        <dbReference type="Proteomes" id="UP000467201"/>
    </source>
</evidence>
<feature type="transmembrane region" description="Helical" evidence="2">
    <location>
        <begin position="12"/>
        <end position="37"/>
    </location>
</feature>
<dbReference type="NCBIfam" id="TIGR00996">
    <property type="entry name" value="Mtu_fam_mce"/>
    <property type="match status" value="1"/>
</dbReference>
<dbReference type="InterPro" id="IPR005693">
    <property type="entry name" value="Mce"/>
</dbReference>
<reference evidence="5" key="3">
    <citation type="submission" date="2020-02" db="EMBL/GenBank/DDBJ databases">
        <authorList>
            <person name="Matsumoto Y."/>
            <person name="Motooka D."/>
            <person name="Nakamura S."/>
        </authorList>
    </citation>
    <scope>NUCLEOTIDE SEQUENCE</scope>
    <source>
        <strain evidence="5">JCM 12405</strain>
    </source>
</reference>
<dbReference type="PANTHER" id="PTHR33371">
    <property type="entry name" value="INTERMEMBRANE PHOSPHOLIPID TRANSPORT SYSTEM BINDING PROTEIN MLAD-RELATED"/>
    <property type="match status" value="1"/>
</dbReference>
<dbReference type="EMBL" id="LQOS01000028">
    <property type="protein sequence ID" value="ORV40905.1"/>
    <property type="molecule type" value="Genomic_DNA"/>
</dbReference>
<dbReference type="InterPro" id="IPR052336">
    <property type="entry name" value="MlaD_Phospholipid_Transporter"/>
</dbReference>
<dbReference type="Proteomes" id="UP000193564">
    <property type="component" value="Unassembled WGS sequence"/>
</dbReference>
<feature type="compositionally biased region" description="Pro residues" evidence="1">
    <location>
        <begin position="509"/>
        <end position="527"/>
    </location>
</feature>
<dbReference type="Pfam" id="PF11887">
    <property type="entry name" value="Mce4_CUP1"/>
    <property type="match status" value="1"/>
</dbReference>
<reference evidence="6 7" key="1">
    <citation type="submission" date="2016-01" db="EMBL/GenBank/DDBJ databases">
        <title>The new phylogeny of the genus Mycobacterium.</title>
        <authorList>
            <person name="Tarcisio F."/>
            <person name="Conor M."/>
            <person name="Antonella G."/>
            <person name="Elisabetta G."/>
            <person name="Giulia F.S."/>
            <person name="Sara T."/>
            <person name="Anna F."/>
            <person name="Clotilde B."/>
            <person name="Roberto B."/>
            <person name="Veronica D.S."/>
            <person name="Fabio R."/>
            <person name="Monica P."/>
            <person name="Olivier J."/>
            <person name="Enrico T."/>
            <person name="Nicola S."/>
        </authorList>
    </citation>
    <scope>NUCLEOTIDE SEQUENCE [LARGE SCALE GENOMIC DNA]</scope>
    <source>
        <strain evidence="6 7">DSM 44339</strain>
    </source>
</reference>
<sequence length="527" mass="54920">MRTLEGSNRVRGGLMGIIILVLVIGVGQSFSTVPMLFAKPRYYAEFTDTGGINPADKVRIAGVDVGEVTTTAIEGDKVVVGFTLGATQIGTDSRAAIRTDTILGRRNLQIEPRGSTALQANGVLPVGQTTTPYQIYDAFYDVTKSASGWDTKAVRQSLNVLSETIDQTYPHLSAALDGVARFSDTIGKRDEQLRQLLANANKIAGVLGERSGQVNQLLVNAQTLLAAVNERSYAVGQLLERVSAFSEQVRGLIDDNPNLSRVLEQLRTVSDILVERKVELADVLTLLGGFLTSLAEGVATAPYFKVLLVNLLPYQILQPFVDAAFQKRGIDPQQFWRNAGLPAFRFPDPNGQRLPNGAPPQAPTPLEGTPENPGPAVPKGSPCSYTPPADGLPSPANPLPCAGLSVGPFGDNPYGPNYGPPSVATSAPNPNGLPPTPGIASAGVPGQQAPPVPGTPVPLAPAPPGARHEPPGPFPGPTAVGGQVTHAPPPPALVGPPPPPGPGQQLPPAGTPPLPGNPPFLPPGSQE</sequence>
<gene>
    <name evidence="6" type="ORF">AWC01_10205</name>
    <name evidence="5" type="ORF">MDOR_39420</name>
</gene>
<feature type="domain" description="Mce/MlaD" evidence="3">
    <location>
        <begin position="39"/>
        <end position="112"/>
    </location>
</feature>